<reference evidence="1 2" key="1">
    <citation type="submission" date="2019-07" db="EMBL/GenBank/DDBJ databases">
        <authorList>
            <person name="Kim J."/>
        </authorList>
    </citation>
    <scope>NUCLEOTIDE SEQUENCE [LARGE SCALE GENOMIC DNA]</scope>
    <source>
        <strain evidence="1 2">JC52</strain>
    </source>
</reference>
<organism evidence="1 2">
    <name type="scientific">Paenibacillus cremeus</name>
    <dbReference type="NCBI Taxonomy" id="2163881"/>
    <lineage>
        <taxon>Bacteria</taxon>
        <taxon>Bacillati</taxon>
        <taxon>Bacillota</taxon>
        <taxon>Bacilli</taxon>
        <taxon>Bacillales</taxon>
        <taxon>Paenibacillaceae</taxon>
        <taxon>Paenibacillus</taxon>
    </lineage>
</organism>
<evidence type="ECO:0000313" key="1">
    <source>
        <dbReference type="EMBL" id="TVY08364.1"/>
    </source>
</evidence>
<dbReference type="EMBL" id="VNJI01000024">
    <property type="protein sequence ID" value="TVY08364.1"/>
    <property type="molecule type" value="Genomic_DNA"/>
</dbReference>
<comment type="caution">
    <text evidence="1">The sequence shown here is derived from an EMBL/GenBank/DDBJ whole genome shotgun (WGS) entry which is preliminary data.</text>
</comment>
<proteinExistence type="predicted"/>
<dbReference type="Proteomes" id="UP000317036">
    <property type="component" value="Unassembled WGS sequence"/>
</dbReference>
<dbReference type="RefSeq" id="WP_144849871.1">
    <property type="nucleotide sequence ID" value="NZ_VNJI01000024.1"/>
</dbReference>
<name>A0A559K8C5_9BACL</name>
<sequence>MNKAQSSLSKSQKELALDRLLLAEEFIFDESNLGDYLKPGRLIIVDLKDEYITRDQALGLFVGSRQDSV</sequence>
<dbReference type="OrthoDB" id="9816422at2"/>
<accession>A0A559K8C5</accession>
<protein>
    <submittedName>
        <fullName evidence="1">Uncharacterized protein</fullName>
    </submittedName>
</protein>
<dbReference type="AlphaFoldDB" id="A0A559K8C5"/>
<gene>
    <name evidence="1" type="ORF">FPZ49_19160</name>
</gene>
<keyword evidence="2" id="KW-1185">Reference proteome</keyword>
<evidence type="ECO:0000313" key="2">
    <source>
        <dbReference type="Proteomes" id="UP000317036"/>
    </source>
</evidence>